<dbReference type="AlphaFoldDB" id="A0A9P4JCE2"/>
<protein>
    <submittedName>
        <fullName evidence="2">Uncharacterized protein</fullName>
    </submittedName>
</protein>
<evidence type="ECO:0000256" key="1">
    <source>
        <dbReference type="SAM" id="MobiDB-lite"/>
    </source>
</evidence>
<keyword evidence="3" id="KW-1185">Reference proteome</keyword>
<accession>A0A9P4JCE2</accession>
<name>A0A9P4JCE2_9PEZI</name>
<comment type="caution">
    <text evidence="2">The sequence shown here is derived from an EMBL/GenBank/DDBJ whole genome shotgun (WGS) entry which is preliminary data.</text>
</comment>
<feature type="region of interest" description="Disordered" evidence="1">
    <location>
        <begin position="69"/>
        <end position="91"/>
    </location>
</feature>
<organism evidence="2 3">
    <name type="scientific">Myriangium duriaei CBS 260.36</name>
    <dbReference type="NCBI Taxonomy" id="1168546"/>
    <lineage>
        <taxon>Eukaryota</taxon>
        <taxon>Fungi</taxon>
        <taxon>Dikarya</taxon>
        <taxon>Ascomycota</taxon>
        <taxon>Pezizomycotina</taxon>
        <taxon>Dothideomycetes</taxon>
        <taxon>Dothideomycetidae</taxon>
        <taxon>Myriangiales</taxon>
        <taxon>Myriangiaceae</taxon>
        <taxon>Myriangium</taxon>
    </lineage>
</organism>
<dbReference type="Proteomes" id="UP000799439">
    <property type="component" value="Unassembled WGS sequence"/>
</dbReference>
<feature type="compositionally biased region" description="Polar residues" evidence="1">
    <location>
        <begin position="116"/>
        <end position="131"/>
    </location>
</feature>
<evidence type="ECO:0000313" key="3">
    <source>
        <dbReference type="Proteomes" id="UP000799439"/>
    </source>
</evidence>
<dbReference type="EMBL" id="ML996081">
    <property type="protein sequence ID" value="KAF2157075.1"/>
    <property type="molecule type" value="Genomic_DNA"/>
</dbReference>
<feature type="region of interest" description="Disordered" evidence="1">
    <location>
        <begin position="106"/>
        <end position="131"/>
    </location>
</feature>
<proteinExistence type="predicted"/>
<evidence type="ECO:0000313" key="2">
    <source>
        <dbReference type="EMBL" id="KAF2157075.1"/>
    </source>
</evidence>
<gene>
    <name evidence="2" type="ORF">K461DRAFT_264022</name>
</gene>
<reference evidence="2" key="1">
    <citation type="journal article" date="2020" name="Stud. Mycol.">
        <title>101 Dothideomycetes genomes: a test case for predicting lifestyles and emergence of pathogens.</title>
        <authorList>
            <person name="Haridas S."/>
            <person name="Albert R."/>
            <person name="Binder M."/>
            <person name="Bloem J."/>
            <person name="Labutti K."/>
            <person name="Salamov A."/>
            <person name="Andreopoulos B."/>
            <person name="Baker S."/>
            <person name="Barry K."/>
            <person name="Bills G."/>
            <person name="Bluhm B."/>
            <person name="Cannon C."/>
            <person name="Castanera R."/>
            <person name="Culley D."/>
            <person name="Daum C."/>
            <person name="Ezra D."/>
            <person name="Gonzalez J."/>
            <person name="Henrissat B."/>
            <person name="Kuo A."/>
            <person name="Liang C."/>
            <person name="Lipzen A."/>
            <person name="Lutzoni F."/>
            <person name="Magnuson J."/>
            <person name="Mondo S."/>
            <person name="Nolan M."/>
            <person name="Ohm R."/>
            <person name="Pangilinan J."/>
            <person name="Park H.-J."/>
            <person name="Ramirez L."/>
            <person name="Alfaro M."/>
            <person name="Sun H."/>
            <person name="Tritt A."/>
            <person name="Yoshinaga Y."/>
            <person name="Zwiers L.-H."/>
            <person name="Turgeon B."/>
            <person name="Goodwin S."/>
            <person name="Spatafora J."/>
            <person name="Crous P."/>
            <person name="Grigoriev I."/>
        </authorList>
    </citation>
    <scope>NUCLEOTIDE SEQUENCE</scope>
    <source>
        <strain evidence="2">CBS 260.36</strain>
    </source>
</reference>
<sequence length="194" mass="21135">MCENCHRGTLVMENQMMIGKVRSGHTIVQGRRQQLRLADAGGGGERGSGTTRLDAVSSVMFALLDHSPAHSTEQRQAQDVLKAPKLPPGPSVRITHASVSMFPQFIGRSSPMPATRKSSGINDDDATTSQHSRPGVLVAVTMTLPSTERAKAHHQPITDQSQGLTYSQTMVRGSRGWWGERPRSPRYSHFPVAL</sequence>